<organism evidence="1 2">
    <name type="scientific">Steinernema glaseri</name>
    <dbReference type="NCBI Taxonomy" id="37863"/>
    <lineage>
        <taxon>Eukaryota</taxon>
        <taxon>Metazoa</taxon>
        <taxon>Ecdysozoa</taxon>
        <taxon>Nematoda</taxon>
        <taxon>Chromadorea</taxon>
        <taxon>Rhabditida</taxon>
        <taxon>Tylenchina</taxon>
        <taxon>Panagrolaimomorpha</taxon>
        <taxon>Strongyloidoidea</taxon>
        <taxon>Steinernematidae</taxon>
        <taxon>Steinernema</taxon>
    </lineage>
</organism>
<accession>A0A1I8ACN4</accession>
<sequence>MQCHSLLIFARLLNSFKGLGSEQGRLGAKEAESVFFLLLVTGHKSLWREVENNEVTRTCDRWLLARTDGITRRVVLTRRKTSNHSDHKA</sequence>
<dbReference type="AlphaFoldDB" id="A0A1I8ACN4"/>
<dbReference type="WBParaSite" id="L893_g4085.t1">
    <property type="protein sequence ID" value="L893_g4085.t1"/>
    <property type="gene ID" value="L893_g4085"/>
</dbReference>
<dbReference type="Proteomes" id="UP000095287">
    <property type="component" value="Unplaced"/>
</dbReference>
<evidence type="ECO:0000313" key="2">
    <source>
        <dbReference type="WBParaSite" id="L893_g4085.t1"/>
    </source>
</evidence>
<evidence type="ECO:0000313" key="1">
    <source>
        <dbReference type="Proteomes" id="UP000095287"/>
    </source>
</evidence>
<keyword evidence="1" id="KW-1185">Reference proteome</keyword>
<protein>
    <submittedName>
        <fullName evidence="2">Secreted protein</fullName>
    </submittedName>
</protein>
<proteinExistence type="predicted"/>
<name>A0A1I8ACN4_9BILA</name>
<reference evidence="2" key="1">
    <citation type="submission" date="2016-11" db="UniProtKB">
        <authorList>
            <consortium name="WormBaseParasite"/>
        </authorList>
    </citation>
    <scope>IDENTIFICATION</scope>
</reference>